<dbReference type="Proteomes" id="UP000664940">
    <property type="component" value="Unassembled WGS sequence"/>
</dbReference>
<dbReference type="RefSeq" id="XP_035877041.1">
    <property type="nucleotide sequence ID" value="XM_036021148.1"/>
</dbReference>
<sequence>MSREVGGSCRLGSGARARARKPKKPHYIPRPWGKPYNYKCFQCPFTCLEKSHLYNHMKYSLCKDSLSLLLDSPDWACRRAPTAPRTPGPTTDCPSGPADPGRHPRGAELPDNPTSPDLIVTDTLSQHCRVGGPKPEAEGSPGTPPPVAKDAQKGASLGGLLAESWKPRPGRGPRSSVTVDSAAVGPESGIPCYPPPASSEFPEAQSLQLSLLGVNYPLGPSLFSYLGPSLAAAAHMPFLGSASPLLPPASAFPALQPPEHPTPIPHLYYPLLLEHSLGLQSGKAAPAKPPAPPKGPPGTLAPGLLKVPVPGLVGPWLCGAPRDPGQESGLELAAQSDPKRKLPLGSRLQPPKAPSRMANFGSQSSLRTGPSVILWPEDKEPGDPETPGPVSPLPQQPSGPMLVVPGHVCEDLTRALGDYARVEQRLGQLAPARGLAPRPLREQLGKIRRELLTIHQVLEQAVRPPDVPLDLSVKRTSSKLPEVTSGAWGQSELGSILVQGAPEPPRVLGPTAAEPFSGHTTKCEADSSVPPPGLPLQAPEDPVIPGGSWGPRGRAGGSWPSEAVSGLQSSPGAEV</sequence>
<feature type="region of interest" description="Disordered" evidence="1">
    <location>
        <begin position="1"/>
        <end position="28"/>
    </location>
</feature>
<dbReference type="RefSeq" id="XP_028377603.1">
    <property type="nucleotide sequence ID" value="XM_028521802.2"/>
</dbReference>
<feature type="compositionally biased region" description="Gly residues" evidence="1">
    <location>
        <begin position="547"/>
        <end position="556"/>
    </location>
</feature>
<evidence type="ECO:0000313" key="9">
    <source>
        <dbReference type="RefSeq" id="XP_035877042.1"/>
    </source>
</evidence>
<organism evidence="4 6">
    <name type="scientific">Phyllostomus discolor</name>
    <name type="common">pale spear-nosed bat</name>
    <dbReference type="NCBI Taxonomy" id="89673"/>
    <lineage>
        <taxon>Eukaryota</taxon>
        <taxon>Metazoa</taxon>
        <taxon>Chordata</taxon>
        <taxon>Craniata</taxon>
        <taxon>Vertebrata</taxon>
        <taxon>Euteleostomi</taxon>
        <taxon>Mammalia</taxon>
        <taxon>Eutheria</taxon>
        <taxon>Laurasiatheria</taxon>
        <taxon>Chiroptera</taxon>
        <taxon>Yangochiroptera</taxon>
        <taxon>Phyllostomidae</taxon>
        <taxon>Phyllostominae</taxon>
        <taxon>Phyllostomus</taxon>
    </lineage>
</organism>
<reference evidence="3 5" key="1">
    <citation type="journal article" date="2020" name="Nature">
        <title>Six reference-quality genomes reveal evolution of bat adaptations.</title>
        <authorList>
            <person name="Jebb D."/>
            <person name="Huang Z."/>
            <person name="Pippel M."/>
            <person name="Hughes G.M."/>
            <person name="Lavrichenko K."/>
            <person name="Devanna P."/>
            <person name="Winkler S."/>
            <person name="Jermiin L.S."/>
            <person name="Skirmuntt E.C."/>
            <person name="Katzourakis A."/>
            <person name="Burkitt-Gray L."/>
            <person name="Ray D.A."/>
            <person name="Sullivan K.A.M."/>
            <person name="Roscito J.G."/>
            <person name="Kirilenko B.M."/>
            <person name="Davalos L.M."/>
            <person name="Corthals A.P."/>
            <person name="Power M.L."/>
            <person name="Jones G."/>
            <person name="Ransome R.D."/>
            <person name="Dechmann D.K.N."/>
            <person name="Locatelli A.G."/>
            <person name="Puechmaille S.J."/>
            <person name="Fedrigo O."/>
            <person name="Jarvis E.D."/>
            <person name="Hiller M."/>
            <person name="Vernes S.C."/>
            <person name="Myers E.W."/>
            <person name="Teeling E.C."/>
        </authorList>
    </citation>
    <scope>NUCLEOTIDE SEQUENCE [LARGE SCALE GENOMIC DNA]</scope>
    <source>
        <strain evidence="3">Bat1K_MPI-CBG_1</strain>
    </source>
</reference>
<evidence type="ECO:0000313" key="6">
    <source>
        <dbReference type="RefSeq" id="XP_028377603.1"/>
    </source>
</evidence>
<dbReference type="PANTHER" id="PTHR14678:SF2">
    <property type="entry name" value="PROLINE-RICH PROTEIN 35"/>
    <property type="match status" value="1"/>
</dbReference>
<dbReference type="OrthoDB" id="9885698at2759"/>
<feature type="compositionally biased region" description="Pro residues" evidence="1">
    <location>
        <begin position="384"/>
        <end position="394"/>
    </location>
</feature>
<evidence type="ECO:0000313" key="10">
    <source>
        <dbReference type="RefSeq" id="XP_035877043.1"/>
    </source>
</evidence>
<dbReference type="PANTHER" id="PTHR14678">
    <property type="entry name" value="PROLINE-RICH PROTEIN 35-RELATED"/>
    <property type="match status" value="1"/>
</dbReference>
<evidence type="ECO:0000313" key="5">
    <source>
        <dbReference type="Proteomes" id="UP000664940"/>
    </source>
</evidence>
<protein>
    <submittedName>
        <fullName evidence="3">Proline rich 35</fullName>
    </submittedName>
    <submittedName>
        <fullName evidence="6 7">Proline-rich protein 35 isoform X1</fullName>
    </submittedName>
</protein>
<evidence type="ECO:0000313" key="4">
    <source>
        <dbReference type="Proteomes" id="UP000504628"/>
    </source>
</evidence>
<evidence type="ECO:0000313" key="7">
    <source>
        <dbReference type="RefSeq" id="XP_035877040.1"/>
    </source>
</evidence>
<feature type="region of interest" description="Disordered" evidence="1">
    <location>
        <begin position="80"/>
        <end position="183"/>
    </location>
</feature>
<dbReference type="RefSeq" id="XP_035877044.1">
    <property type="nucleotide sequence ID" value="XM_036021151.1"/>
</dbReference>
<name>A0A6J2MHY5_9CHIR</name>
<dbReference type="RefSeq" id="XP_035877040.1">
    <property type="nucleotide sequence ID" value="XM_036021147.1"/>
</dbReference>
<feature type="domain" description="Zinc finger protein 750-like zinc finger" evidence="2">
    <location>
        <begin position="19"/>
        <end position="69"/>
    </location>
</feature>
<dbReference type="CTD" id="146325"/>
<dbReference type="KEGG" id="pdic:114504119"/>
<dbReference type="InterPro" id="IPR039363">
    <property type="entry name" value="ZNF750"/>
</dbReference>
<dbReference type="RefSeq" id="XP_035877043.1">
    <property type="nucleotide sequence ID" value="XM_036021150.1"/>
</dbReference>
<evidence type="ECO:0000313" key="3">
    <source>
        <dbReference type="EMBL" id="KAF6126585.1"/>
    </source>
</evidence>
<dbReference type="GeneID" id="114504119"/>
<feature type="compositionally biased region" description="Low complexity" evidence="1">
    <location>
        <begin position="80"/>
        <end position="91"/>
    </location>
</feature>
<evidence type="ECO:0000256" key="1">
    <source>
        <dbReference type="SAM" id="MobiDB-lite"/>
    </source>
</evidence>
<evidence type="ECO:0000313" key="11">
    <source>
        <dbReference type="RefSeq" id="XP_035877044.1"/>
    </source>
</evidence>
<evidence type="ECO:0000259" key="2">
    <source>
        <dbReference type="Pfam" id="PF15269"/>
    </source>
</evidence>
<keyword evidence="4" id="KW-1185">Reference proteome</keyword>
<accession>A0A6J2MHY5</accession>
<dbReference type="RefSeq" id="XP_035877042.1">
    <property type="nucleotide sequence ID" value="XM_036021149.1"/>
</dbReference>
<feature type="region of interest" description="Disordered" evidence="1">
    <location>
        <begin position="501"/>
        <end position="575"/>
    </location>
</feature>
<proteinExistence type="predicted"/>
<dbReference type="Proteomes" id="UP000504628">
    <property type="component" value="Chromosome 3"/>
</dbReference>
<feature type="region of interest" description="Disordered" evidence="1">
    <location>
        <begin position="281"/>
        <end position="300"/>
    </location>
</feature>
<dbReference type="InterPro" id="IPR039064">
    <property type="entry name" value="ZNF750_Znf"/>
</dbReference>
<dbReference type="AlphaFoldDB" id="A0A6J2MHY5"/>
<dbReference type="EMBL" id="JABVXQ010000002">
    <property type="protein sequence ID" value="KAF6126585.1"/>
    <property type="molecule type" value="Genomic_DNA"/>
</dbReference>
<feature type="compositionally biased region" description="Pro residues" evidence="1">
    <location>
        <begin position="287"/>
        <end position="296"/>
    </location>
</feature>
<feature type="region of interest" description="Disordered" evidence="1">
    <location>
        <begin position="318"/>
        <end position="394"/>
    </location>
</feature>
<dbReference type="Pfam" id="PF15269">
    <property type="entry name" value="zf-C2H2_7"/>
    <property type="match status" value="1"/>
</dbReference>
<reference evidence="6 7" key="2">
    <citation type="submission" date="2025-04" db="UniProtKB">
        <authorList>
            <consortium name="RefSeq"/>
        </authorList>
    </citation>
    <scope>IDENTIFICATION</scope>
    <source>
        <tissue evidence="6 7">Muscle</tissue>
    </source>
</reference>
<feature type="compositionally biased region" description="Polar residues" evidence="1">
    <location>
        <begin position="566"/>
        <end position="575"/>
    </location>
</feature>
<feature type="compositionally biased region" description="Basic residues" evidence="1">
    <location>
        <begin position="17"/>
        <end position="27"/>
    </location>
</feature>
<evidence type="ECO:0000313" key="8">
    <source>
        <dbReference type="RefSeq" id="XP_035877041.1"/>
    </source>
</evidence>
<gene>
    <name evidence="6 7 8 9 10 11" type="primary">PRR35</name>
    <name evidence="3" type="ORF">HJG60_015641</name>
</gene>